<evidence type="ECO:0000256" key="4">
    <source>
        <dbReference type="ARBA" id="ARBA00023002"/>
    </source>
</evidence>
<dbReference type="InterPro" id="IPR050775">
    <property type="entry name" value="FAD-binding_Monooxygenases"/>
</dbReference>
<dbReference type="GeneID" id="89973294"/>
<dbReference type="Proteomes" id="UP001358417">
    <property type="component" value="Unassembled WGS sequence"/>
</dbReference>
<comment type="caution">
    <text evidence="5">The sequence shown here is derived from an EMBL/GenBank/DDBJ whole genome shotgun (WGS) entry which is preliminary data.</text>
</comment>
<sequence>MATHLDALVVGAGFGGIYQLKKLRDQGLSVKALDIAGDVGGTWYWNRYPGAMSDTESFLYRYSWDPEDLRSYPWPRHYVKGPEVLAYLQHVVKKYNLRKDINLNTALVSASWDDSQRVWVVETSTNETIHARYLISALGLLSKQNFPKYKNLEKFQGELYHTGAWPEGVTLQGKRVGVIGNGSTGIQVITSAAKVAKKLLCFQRSPQYSVPSGDMDTTQAYRDDINTRYDDIWKQAKNSAFAFGFEESTIPTMSVSSEERHRIFEEAWQKGNGFRFMFGTFCDISYNEEANEEAARFIREKIRNTVRDPEKARKLTPTDFYARRPLCDTGYYQQFNREHVDIVDLKANPIREFTAEGIKTADGTVHELDVVICATGFDAVDGNYTRVVIKGREGRTLKEHWSDGPTSYLGVAVPYFPNLFTILGPNGPFTNIPPTIETQVEFISDMIEDAERRDRARAHVNGLPDGNGLQNGTGNEKVNGHTGSNGSIPYKSGIGSIIEASADAERQWTEVCDDLSRESLFRKTDSWIFGANIPGKKNTTMFYFGGLGNYRKELHSLVRDGYRGFRIE</sequence>
<name>A0AAV9NP91_9EURO</name>
<keyword evidence="4" id="KW-0560">Oxidoreductase</keyword>
<dbReference type="GO" id="GO:0050660">
    <property type="term" value="F:flavin adenine dinucleotide binding"/>
    <property type="evidence" value="ECO:0007669"/>
    <property type="project" value="InterPro"/>
</dbReference>
<reference evidence="5 6" key="1">
    <citation type="submission" date="2023-08" db="EMBL/GenBank/DDBJ databases">
        <title>Black Yeasts Isolated from many extreme environments.</title>
        <authorList>
            <person name="Coleine C."/>
            <person name="Stajich J.E."/>
            <person name="Selbmann L."/>
        </authorList>
    </citation>
    <scope>NUCLEOTIDE SEQUENCE [LARGE SCALE GENOMIC DNA]</scope>
    <source>
        <strain evidence="5 6">CCFEE 5792</strain>
    </source>
</reference>
<dbReference type="PANTHER" id="PTHR43098">
    <property type="entry name" value="L-ORNITHINE N(5)-MONOOXYGENASE-RELATED"/>
    <property type="match status" value="1"/>
</dbReference>
<dbReference type="AlphaFoldDB" id="A0AAV9NP91"/>
<accession>A0AAV9NP91</accession>
<dbReference type="GO" id="GO:0050661">
    <property type="term" value="F:NADP binding"/>
    <property type="evidence" value="ECO:0007669"/>
    <property type="project" value="InterPro"/>
</dbReference>
<organism evidence="5 6">
    <name type="scientific">Exophiala bonariae</name>
    <dbReference type="NCBI Taxonomy" id="1690606"/>
    <lineage>
        <taxon>Eukaryota</taxon>
        <taxon>Fungi</taxon>
        <taxon>Dikarya</taxon>
        <taxon>Ascomycota</taxon>
        <taxon>Pezizomycotina</taxon>
        <taxon>Eurotiomycetes</taxon>
        <taxon>Chaetothyriomycetidae</taxon>
        <taxon>Chaetothyriales</taxon>
        <taxon>Herpotrichiellaceae</taxon>
        <taxon>Exophiala</taxon>
    </lineage>
</organism>
<evidence type="ECO:0000313" key="5">
    <source>
        <dbReference type="EMBL" id="KAK5063040.1"/>
    </source>
</evidence>
<dbReference type="InterPro" id="IPR036188">
    <property type="entry name" value="FAD/NAD-bd_sf"/>
</dbReference>
<dbReference type="PANTHER" id="PTHR43098:SF5">
    <property type="entry name" value="DUAL-FUNCTIONAL MONOOXYGENASE_METHYLTRANSFERASE PSOF"/>
    <property type="match status" value="1"/>
</dbReference>
<keyword evidence="1" id="KW-0285">Flavoprotein</keyword>
<evidence type="ECO:0000256" key="1">
    <source>
        <dbReference type="ARBA" id="ARBA00022630"/>
    </source>
</evidence>
<dbReference type="Pfam" id="PF00743">
    <property type="entry name" value="FMO-like"/>
    <property type="match status" value="1"/>
</dbReference>
<dbReference type="RefSeq" id="XP_064711312.1">
    <property type="nucleotide sequence ID" value="XM_064848688.1"/>
</dbReference>
<keyword evidence="2" id="KW-0274">FAD</keyword>
<keyword evidence="6" id="KW-1185">Reference proteome</keyword>
<dbReference type="EMBL" id="JAVRRD010000002">
    <property type="protein sequence ID" value="KAK5063040.1"/>
    <property type="molecule type" value="Genomic_DNA"/>
</dbReference>
<evidence type="ECO:0000256" key="2">
    <source>
        <dbReference type="ARBA" id="ARBA00022827"/>
    </source>
</evidence>
<gene>
    <name evidence="5" type="ORF">LTR84_005116</name>
</gene>
<dbReference type="InterPro" id="IPR020946">
    <property type="entry name" value="Flavin_mOase-like"/>
</dbReference>
<dbReference type="Gene3D" id="3.50.50.60">
    <property type="entry name" value="FAD/NAD(P)-binding domain"/>
    <property type="match status" value="2"/>
</dbReference>
<proteinExistence type="predicted"/>
<evidence type="ECO:0000313" key="6">
    <source>
        <dbReference type="Proteomes" id="UP001358417"/>
    </source>
</evidence>
<evidence type="ECO:0008006" key="7">
    <source>
        <dbReference type="Google" id="ProtNLM"/>
    </source>
</evidence>
<protein>
    <recommendedName>
        <fullName evidence="7">Cyclohexanone monooxygenase</fullName>
    </recommendedName>
</protein>
<evidence type="ECO:0000256" key="3">
    <source>
        <dbReference type="ARBA" id="ARBA00022857"/>
    </source>
</evidence>
<dbReference type="SUPFAM" id="SSF51905">
    <property type="entry name" value="FAD/NAD(P)-binding domain"/>
    <property type="match status" value="2"/>
</dbReference>
<dbReference type="GO" id="GO:0004499">
    <property type="term" value="F:N,N-dimethylaniline monooxygenase activity"/>
    <property type="evidence" value="ECO:0007669"/>
    <property type="project" value="InterPro"/>
</dbReference>
<keyword evidence="3" id="KW-0521">NADP</keyword>